<keyword evidence="3" id="KW-1185">Reference proteome</keyword>
<protein>
    <recommendedName>
        <fullName evidence="4">DUF4126 domain-containing protein</fullName>
    </recommendedName>
</protein>
<dbReference type="EMBL" id="QCYK01000002">
    <property type="protein sequence ID" value="PUZ25893.1"/>
    <property type="molecule type" value="Genomic_DNA"/>
</dbReference>
<keyword evidence="1" id="KW-0812">Transmembrane</keyword>
<organism evidence="2 3">
    <name type="scientific">Chitinophaga parva</name>
    <dbReference type="NCBI Taxonomy" id="2169414"/>
    <lineage>
        <taxon>Bacteria</taxon>
        <taxon>Pseudomonadati</taxon>
        <taxon>Bacteroidota</taxon>
        <taxon>Chitinophagia</taxon>
        <taxon>Chitinophagales</taxon>
        <taxon>Chitinophagaceae</taxon>
        <taxon>Chitinophaga</taxon>
    </lineage>
</organism>
<keyword evidence="1" id="KW-1133">Transmembrane helix</keyword>
<reference evidence="2 3" key="1">
    <citation type="submission" date="2018-04" db="EMBL/GenBank/DDBJ databases">
        <title>Chitinophaga fuyangensis sp. nov., isolated from soil in a chemical factory.</title>
        <authorList>
            <person name="Chen K."/>
        </authorList>
    </citation>
    <scope>NUCLEOTIDE SEQUENCE [LARGE SCALE GENOMIC DNA]</scope>
    <source>
        <strain evidence="2 3">LY-1</strain>
    </source>
</reference>
<evidence type="ECO:0000256" key="1">
    <source>
        <dbReference type="SAM" id="Phobius"/>
    </source>
</evidence>
<keyword evidence="1" id="KW-0472">Membrane</keyword>
<gene>
    <name evidence="2" type="ORF">DCC81_16725</name>
</gene>
<accession>A0A2T7BI14</accession>
<feature type="transmembrane region" description="Helical" evidence="1">
    <location>
        <begin position="104"/>
        <end position="124"/>
    </location>
</feature>
<dbReference type="AlphaFoldDB" id="A0A2T7BI14"/>
<comment type="caution">
    <text evidence="2">The sequence shown here is derived from an EMBL/GenBank/DDBJ whole genome shotgun (WGS) entry which is preliminary data.</text>
</comment>
<dbReference type="OrthoDB" id="9812409at2"/>
<sequence>MSKLTLSDTLTIASLGVVAGSRAMLAPTLVSRHLQAQKDKNEKTGISQPRITKAGIWTILSAGELIGDKMPLAPDRIKPLGLIGRGISGGLAGAQVGKQLQQKAWVGALIGSATALGAAYLLWYTRTRLTKHTKIPDGVAGIVEDALMLCLGYKALQRV</sequence>
<dbReference type="Proteomes" id="UP000244450">
    <property type="component" value="Unassembled WGS sequence"/>
</dbReference>
<evidence type="ECO:0008006" key="4">
    <source>
        <dbReference type="Google" id="ProtNLM"/>
    </source>
</evidence>
<name>A0A2T7BI14_9BACT</name>
<evidence type="ECO:0000313" key="2">
    <source>
        <dbReference type="EMBL" id="PUZ25893.1"/>
    </source>
</evidence>
<evidence type="ECO:0000313" key="3">
    <source>
        <dbReference type="Proteomes" id="UP000244450"/>
    </source>
</evidence>
<proteinExistence type="predicted"/>
<dbReference type="RefSeq" id="WP_108687732.1">
    <property type="nucleotide sequence ID" value="NZ_QCYK01000002.1"/>
</dbReference>